<name>A0A3M5T5P7_9PSED</name>
<dbReference type="EMBL" id="RBTX01000530">
    <property type="protein sequence ID" value="RMU28387.1"/>
    <property type="molecule type" value="Genomic_DNA"/>
</dbReference>
<protein>
    <recommendedName>
        <fullName evidence="4">DUF2868 domain-containing protein</fullName>
    </recommendedName>
</protein>
<keyword evidence="1" id="KW-0812">Transmembrane</keyword>
<proteinExistence type="predicted"/>
<feature type="transmembrane region" description="Helical" evidence="1">
    <location>
        <begin position="259"/>
        <end position="284"/>
    </location>
</feature>
<feature type="transmembrane region" description="Helical" evidence="1">
    <location>
        <begin position="174"/>
        <end position="200"/>
    </location>
</feature>
<evidence type="ECO:0000313" key="2">
    <source>
        <dbReference type="EMBL" id="RMU28387.1"/>
    </source>
</evidence>
<sequence length="463" mass="50617">MTALTPLDTLWLTEAVRLREQQAGALDDQEANRRARAAGGDLTARLAHRALGLAERDGMLAALHRWKQGARLALIMLAVLAVISGAGLAFAAMGDGQAPVNVFWALGSLLGLNLVLLASWALGLIFAGRSNTGLGRGRLWLWLWLSEKLARDAQAAQLAPALVLLLRRKRLNRWLLGLMVNSLWLLALVSALVLLLMLMATRRYGFVWETTILSSDTFVGLTQTLGTIPAWLGFSVPDETMIRASGNAALSIENARQAWAAWLVGVLLVYGILPRLLLAAFCLWRWKRGRAALRLDLELPEYLELRERLMPSSERLGVNDAEPAALHQVQSNAGAAESDGALLVAIELDDQQVWPPQLPSGVANAGVLDSRESRQKLLEQLTLYPPARLVIACDPRRSPDRGSLALIAELARCAGATRLWLLPAPAGQTLDPERLDDWHVALDQLQLPRTDSAPLNWLETGHD</sequence>
<accession>A0A3M5T5P7</accession>
<dbReference type="AlphaFoldDB" id="A0A3M5T5P7"/>
<dbReference type="RefSeq" id="WP_005613963.1">
    <property type="nucleotide sequence ID" value="NZ_BMNO01000006.1"/>
</dbReference>
<evidence type="ECO:0000256" key="1">
    <source>
        <dbReference type="SAM" id="Phobius"/>
    </source>
</evidence>
<dbReference type="Proteomes" id="UP000281514">
    <property type="component" value="Unassembled WGS sequence"/>
</dbReference>
<gene>
    <name evidence="2" type="ORF">ALP32_00901</name>
</gene>
<evidence type="ECO:0000313" key="3">
    <source>
        <dbReference type="Proteomes" id="UP000281514"/>
    </source>
</evidence>
<keyword evidence="1" id="KW-0472">Membrane</keyword>
<comment type="caution">
    <text evidence="2">The sequence shown here is derived from an EMBL/GenBank/DDBJ whole genome shotgun (WGS) entry which is preliminary data.</text>
</comment>
<dbReference type="Pfam" id="PF11067">
    <property type="entry name" value="DUF2868"/>
    <property type="match status" value="1"/>
</dbReference>
<keyword evidence="1" id="KW-1133">Transmembrane helix</keyword>
<evidence type="ECO:0008006" key="4">
    <source>
        <dbReference type="Google" id="ProtNLM"/>
    </source>
</evidence>
<organism evidence="2 3">
    <name type="scientific">Pseudomonas avellanae</name>
    <dbReference type="NCBI Taxonomy" id="46257"/>
    <lineage>
        <taxon>Bacteria</taxon>
        <taxon>Pseudomonadati</taxon>
        <taxon>Pseudomonadota</taxon>
        <taxon>Gammaproteobacteria</taxon>
        <taxon>Pseudomonadales</taxon>
        <taxon>Pseudomonadaceae</taxon>
        <taxon>Pseudomonas</taxon>
    </lineage>
</organism>
<reference evidence="2 3" key="1">
    <citation type="submission" date="2018-08" db="EMBL/GenBank/DDBJ databases">
        <title>Recombination of ecologically and evolutionarily significant loci maintains genetic cohesion in the Pseudomonas syringae species complex.</title>
        <authorList>
            <person name="Dillon M."/>
            <person name="Thakur S."/>
            <person name="Almeida R.N.D."/>
            <person name="Weir B.S."/>
            <person name="Guttman D.S."/>
        </authorList>
    </citation>
    <scope>NUCLEOTIDE SEQUENCE [LARGE SCALE GENOMIC DNA]</scope>
    <source>
        <strain evidence="2 3">ICMP 9749</strain>
    </source>
</reference>
<feature type="transmembrane region" description="Helical" evidence="1">
    <location>
        <begin position="72"/>
        <end position="91"/>
    </location>
</feature>
<feature type="transmembrane region" description="Helical" evidence="1">
    <location>
        <begin position="103"/>
        <end position="128"/>
    </location>
</feature>
<dbReference type="InterPro" id="IPR021296">
    <property type="entry name" value="DUF2868"/>
</dbReference>